<dbReference type="InterPro" id="IPR036397">
    <property type="entry name" value="RNaseH_sf"/>
</dbReference>
<gene>
    <name evidence="2" type="ORF">SAMN04488506_1800</name>
</gene>
<dbReference type="InterPro" id="IPR051917">
    <property type="entry name" value="Transposase-Integrase"/>
</dbReference>
<dbReference type="AlphaFoldDB" id="A0A1I5Y590"/>
<dbReference type="SUPFAM" id="SSF53098">
    <property type="entry name" value="Ribonuclease H-like"/>
    <property type="match status" value="1"/>
</dbReference>
<dbReference type="InterPro" id="IPR053392">
    <property type="entry name" value="Transposase_IS30-like"/>
</dbReference>
<dbReference type="NCBIfam" id="NF033563">
    <property type="entry name" value="transpos_IS30"/>
    <property type="match status" value="1"/>
</dbReference>
<dbReference type="PANTHER" id="PTHR10948:SF23">
    <property type="entry name" value="TRANSPOSASE INSI FOR INSERTION SEQUENCE ELEMENT IS30A-RELATED"/>
    <property type="match status" value="1"/>
</dbReference>
<dbReference type="OrthoDB" id="9776104at2"/>
<dbReference type="PANTHER" id="PTHR10948">
    <property type="entry name" value="TRANSPOSASE"/>
    <property type="match status" value="1"/>
</dbReference>
<evidence type="ECO:0000313" key="2">
    <source>
        <dbReference type="EMBL" id="SFQ39260.1"/>
    </source>
</evidence>
<dbReference type="InterPro" id="IPR012337">
    <property type="entry name" value="RNaseH-like_sf"/>
</dbReference>
<dbReference type="Gene3D" id="3.30.420.10">
    <property type="entry name" value="Ribonuclease H-like superfamily/Ribonuclease H"/>
    <property type="match status" value="1"/>
</dbReference>
<dbReference type="EMBL" id="FOXW01000006">
    <property type="protein sequence ID" value="SFQ39260.1"/>
    <property type="molecule type" value="Genomic_DNA"/>
</dbReference>
<name>A0A1I5Y590_9LACT</name>
<proteinExistence type="predicted"/>
<organism evidence="2 3">
    <name type="scientific">Desemzia incerta</name>
    <dbReference type="NCBI Taxonomy" id="82801"/>
    <lineage>
        <taxon>Bacteria</taxon>
        <taxon>Bacillati</taxon>
        <taxon>Bacillota</taxon>
        <taxon>Bacilli</taxon>
        <taxon>Lactobacillales</taxon>
        <taxon>Carnobacteriaceae</taxon>
        <taxon>Desemzia</taxon>
    </lineage>
</organism>
<dbReference type="Proteomes" id="UP000199136">
    <property type="component" value="Unassembled WGS sequence"/>
</dbReference>
<dbReference type="PROSITE" id="PS50994">
    <property type="entry name" value="INTEGRASE"/>
    <property type="match status" value="1"/>
</dbReference>
<dbReference type="GO" id="GO:0003676">
    <property type="term" value="F:nucleic acid binding"/>
    <property type="evidence" value="ECO:0007669"/>
    <property type="project" value="InterPro"/>
</dbReference>
<keyword evidence="3" id="KW-1185">Reference proteome</keyword>
<protein>
    <submittedName>
        <fullName evidence="2">Transposase and inactivated derivatives, IS30 family</fullName>
    </submittedName>
</protein>
<dbReference type="RefSeq" id="WP_092480827.1">
    <property type="nucleotide sequence ID" value="NZ_FOXW01000006.1"/>
</dbReference>
<dbReference type="GO" id="GO:0015074">
    <property type="term" value="P:DNA integration"/>
    <property type="evidence" value="ECO:0007669"/>
    <property type="project" value="InterPro"/>
</dbReference>
<evidence type="ECO:0000313" key="3">
    <source>
        <dbReference type="Proteomes" id="UP000199136"/>
    </source>
</evidence>
<reference evidence="2 3" key="1">
    <citation type="submission" date="2016-10" db="EMBL/GenBank/DDBJ databases">
        <authorList>
            <person name="de Groot N.N."/>
        </authorList>
    </citation>
    <scope>NUCLEOTIDE SEQUENCE [LARGE SCALE GENOMIC DNA]</scope>
    <source>
        <strain evidence="2 3">DSM 20581</strain>
    </source>
</reference>
<evidence type="ECO:0000259" key="1">
    <source>
        <dbReference type="PROSITE" id="PS50994"/>
    </source>
</evidence>
<feature type="domain" description="Integrase catalytic" evidence="1">
    <location>
        <begin position="150"/>
        <end position="310"/>
    </location>
</feature>
<dbReference type="GO" id="GO:0004803">
    <property type="term" value="F:transposase activity"/>
    <property type="evidence" value="ECO:0007669"/>
    <property type="project" value="TreeGrafter"/>
</dbReference>
<accession>A0A1I5Y590</accession>
<sequence length="319" mass="37242">MTYTHLTTDELVMIESYYHQNIKVAKIAEFLKRSRTPIYNVIHFLKEGHTALDYYQQYKENKKRCGRQRIILPKEQQTYIKEKVNQGWTPDVIIGRKEMIISCSMRTLYRQFKEKVFDEVTLPMKGKRKPNGHQERRGKQAFKRNIVERKTDYPDFEEEFGHIEGDTIVGAHHKSAIITLVERLSKVIITLKPDGRRASDIEAAMDHWFNAIPRHLFKSITFDCGKEFSNWKALSNQHDVAIYFADPGTPSQRGLNEHSNGLLRKDGLPKAMDFNLVDQSFISSVADKRNNIPRKILNYQTPLEVFMSYMNKDILSSLI</sequence>
<dbReference type="InterPro" id="IPR001584">
    <property type="entry name" value="Integrase_cat-core"/>
</dbReference>
<dbReference type="GO" id="GO:0005829">
    <property type="term" value="C:cytosol"/>
    <property type="evidence" value="ECO:0007669"/>
    <property type="project" value="TreeGrafter"/>
</dbReference>
<dbReference type="GO" id="GO:0032196">
    <property type="term" value="P:transposition"/>
    <property type="evidence" value="ECO:0007669"/>
    <property type="project" value="TreeGrafter"/>
</dbReference>